<evidence type="ECO:0000313" key="1">
    <source>
        <dbReference type="WBParaSite" id="SCUD_0001013301-mRNA-1"/>
    </source>
</evidence>
<dbReference type="WBParaSite" id="SCUD_0001013301-mRNA-1">
    <property type="protein sequence ID" value="SCUD_0001013301-mRNA-1"/>
    <property type="gene ID" value="SCUD_0001013301"/>
</dbReference>
<organism evidence="1">
    <name type="scientific">Schistosoma curassoni</name>
    <dbReference type="NCBI Taxonomy" id="6186"/>
    <lineage>
        <taxon>Eukaryota</taxon>
        <taxon>Metazoa</taxon>
        <taxon>Spiralia</taxon>
        <taxon>Lophotrochozoa</taxon>
        <taxon>Platyhelminthes</taxon>
        <taxon>Trematoda</taxon>
        <taxon>Digenea</taxon>
        <taxon>Strigeidida</taxon>
        <taxon>Schistosomatoidea</taxon>
        <taxon>Schistosomatidae</taxon>
        <taxon>Schistosoma</taxon>
    </lineage>
</organism>
<protein>
    <submittedName>
        <fullName evidence="1">KIAA1549</fullName>
    </submittedName>
</protein>
<proteinExistence type="predicted"/>
<sequence>LFSVSAEQSSTLPTPLLELAQSLPNFFFKSPAITTATSLDSSSTPNVSTADQTSAMNHTTLTNALTVLNTFASSFPKNGFHLPSMHSTSNIKQLTSSTDSNTVKTEPITTSTTITEIDPSILI</sequence>
<dbReference type="AlphaFoldDB" id="A0A183K562"/>
<name>A0A183K562_9TREM</name>
<accession>A0A183K562</accession>
<reference evidence="1" key="1">
    <citation type="submission" date="2016-06" db="UniProtKB">
        <authorList>
            <consortium name="WormBaseParasite"/>
        </authorList>
    </citation>
    <scope>IDENTIFICATION</scope>
</reference>